<evidence type="ECO:0000313" key="1">
    <source>
        <dbReference type="EMBL" id="QQA18497.1"/>
    </source>
</evidence>
<accession>A0ABX6ZE66</accession>
<protein>
    <submittedName>
        <fullName evidence="1">Class I SAM-dependent methyltransferase</fullName>
    </submittedName>
</protein>
<keyword evidence="1" id="KW-0808">Transferase</keyword>
<reference evidence="1 2" key="1">
    <citation type="submission" date="2020-12" db="EMBL/GenBank/DDBJ databases">
        <title>FDA dAtabase for Regulatory Grade micrObial Sequences (FDA-ARGOS): Supporting development and validation of Infectious Disease Dx tests.</title>
        <authorList>
            <person name="Nelson B."/>
            <person name="Plummer A."/>
            <person name="Tallon L."/>
            <person name="Sadzewicz L."/>
            <person name="Zhao X."/>
            <person name="Boylan J."/>
            <person name="Ott S."/>
            <person name="Bowen H."/>
            <person name="Vavikolanu K."/>
            <person name="Mehta A."/>
            <person name="Aluvathingal J."/>
            <person name="Nadendla S."/>
            <person name="Myers T."/>
            <person name="Yan Y."/>
            <person name="Sichtig H."/>
        </authorList>
    </citation>
    <scope>NUCLEOTIDE SEQUENCE [LARGE SCALE GENOMIC DNA]</scope>
    <source>
        <strain evidence="1 2">FDAARGOS_924</strain>
    </source>
</reference>
<dbReference type="GO" id="GO:0032259">
    <property type="term" value="P:methylation"/>
    <property type="evidence" value="ECO:0007669"/>
    <property type="project" value="UniProtKB-KW"/>
</dbReference>
<dbReference type="EMBL" id="CP065877">
    <property type="protein sequence ID" value="QQA18497.1"/>
    <property type="molecule type" value="Genomic_DNA"/>
</dbReference>
<keyword evidence="1" id="KW-0489">Methyltransferase</keyword>
<dbReference type="Pfam" id="PF13489">
    <property type="entry name" value="Methyltransf_23"/>
    <property type="match status" value="1"/>
</dbReference>
<dbReference type="InterPro" id="IPR029063">
    <property type="entry name" value="SAM-dependent_MTases_sf"/>
</dbReference>
<proteinExistence type="predicted"/>
<dbReference type="Gene3D" id="3.40.50.150">
    <property type="entry name" value="Vaccinia Virus protein VP39"/>
    <property type="match status" value="1"/>
</dbReference>
<dbReference type="Proteomes" id="UP000596196">
    <property type="component" value="Chromosome"/>
</dbReference>
<dbReference type="RefSeq" id="WP_003189802.1">
    <property type="nucleotide sequence ID" value="NZ_CP009692.1"/>
</dbReference>
<dbReference type="GO" id="GO:0008168">
    <property type="term" value="F:methyltransferase activity"/>
    <property type="evidence" value="ECO:0007669"/>
    <property type="project" value="UniProtKB-KW"/>
</dbReference>
<gene>
    <name evidence="1" type="ORF">I6G81_14110</name>
</gene>
<organism evidence="1 2">
    <name type="scientific">Bacillus mycoides</name>
    <dbReference type="NCBI Taxonomy" id="1405"/>
    <lineage>
        <taxon>Bacteria</taxon>
        <taxon>Bacillati</taxon>
        <taxon>Bacillota</taxon>
        <taxon>Bacilli</taxon>
        <taxon>Bacillales</taxon>
        <taxon>Bacillaceae</taxon>
        <taxon>Bacillus</taxon>
        <taxon>Bacillus cereus group</taxon>
    </lineage>
</organism>
<dbReference type="SUPFAM" id="SSF53335">
    <property type="entry name" value="S-adenosyl-L-methionine-dependent methyltransferases"/>
    <property type="match status" value="1"/>
</dbReference>
<keyword evidence="2" id="KW-1185">Reference proteome</keyword>
<name>A0ABX6ZE66_BACMY</name>
<dbReference type="Gene3D" id="2.20.25.110">
    <property type="entry name" value="S-adenosyl-L-methionine-dependent methyltransferases"/>
    <property type="match status" value="1"/>
</dbReference>
<evidence type="ECO:0000313" key="2">
    <source>
        <dbReference type="Proteomes" id="UP000596196"/>
    </source>
</evidence>
<sequence>MDELNVKEFYKKQFELSNYDINTESWIEQVAKEVQEQVGYPFQTMLELGAGNGEFARAMSKLNIKMTTVELVQELVMFAKEHSTNDIAIHCADFYKINFEEKFDVVSYLDGFGVGTNDEQLFLLKRIKDWMKDDGCALIDIYQSLYWKKVSGQEMLLSSAMRKYEYDSINERMLDHWWDPNQPNEIVTQSLRCYTVEEISDLCAKAGLSIVGFFPGGAFDFEQWKYKELASLNECLSYRIKVKKSRDLSLLFYILENSYLNY</sequence>
<dbReference type="CDD" id="cd02440">
    <property type="entry name" value="AdoMet_MTases"/>
    <property type="match status" value="1"/>
</dbReference>